<organism evidence="3 4">
    <name type="scientific">Penicillium argentinense</name>
    <dbReference type="NCBI Taxonomy" id="1131581"/>
    <lineage>
        <taxon>Eukaryota</taxon>
        <taxon>Fungi</taxon>
        <taxon>Dikarya</taxon>
        <taxon>Ascomycota</taxon>
        <taxon>Pezizomycotina</taxon>
        <taxon>Eurotiomycetes</taxon>
        <taxon>Eurotiomycetidae</taxon>
        <taxon>Eurotiales</taxon>
        <taxon>Aspergillaceae</taxon>
        <taxon>Penicillium</taxon>
    </lineage>
</organism>
<dbReference type="GeneID" id="81361767"/>
<feature type="compositionally biased region" description="Polar residues" evidence="1">
    <location>
        <begin position="345"/>
        <end position="355"/>
    </location>
</feature>
<dbReference type="InterPro" id="IPR015655">
    <property type="entry name" value="PP2C"/>
</dbReference>
<reference evidence="3" key="2">
    <citation type="journal article" date="2023" name="IMA Fungus">
        <title>Comparative genomic study of the Penicillium genus elucidates a diverse pangenome and 15 lateral gene transfer events.</title>
        <authorList>
            <person name="Petersen C."/>
            <person name="Sorensen T."/>
            <person name="Nielsen M.R."/>
            <person name="Sondergaard T.E."/>
            <person name="Sorensen J.L."/>
            <person name="Fitzpatrick D.A."/>
            <person name="Frisvad J.C."/>
            <person name="Nielsen K.L."/>
        </authorList>
    </citation>
    <scope>NUCLEOTIDE SEQUENCE</scope>
    <source>
        <strain evidence="3">IBT 30761</strain>
    </source>
</reference>
<name>A0A9W9EPL7_9EURO</name>
<dbReference type="PANTHER" id="PTHR13832">
    <property type="entry name" value="PROTEIN PHOSPHATASE 2C"/>
    <property type="match status" value="1"/>
</dbReference>
<gene>
    <name evidence="3" type="ORF">N7532_010297</name>
</gene>
<dbReference type="GO" id="GO:0004741">
    <property type="term" value="F:[pyruvate dehydrogenase (acetyl-transferring)]-phosphatase activity"/>
    <property type="evidence" value="ECO:0007669"/>
    <property type="project" value="TreeGrafter"/>
</dbReference>
<accession>A0A9W9EPL7</accession>
<evidence type="ECO:0000259" key="2">
    <source>
        <dbReference type="PROSITE" id="PS51746"/>
    </source>
</evidence>
<dbReference type="SMART" id="SM00332">
    <property type="entry name" value="PP2Cc"/>
    <property type="match status" value="1"/>
</dbReference>
<dbReference type="PROSITE" id="PS51746">
    <property type="entry name" value="PPM_2"/>
    <property type="match status" value="1"/>
</dbReference>
<dbReference type="GO" id="GO:0005739">
    <property type="term" value="C:mitochondrion"/>
    <property type="evidence" value="ECO:0007669"/>
    <property type="project" value="TreeGrafter"/>
</dbReference>
<sequence length="596" mass="65333">MSRVVVQASRAVRPVWILAANRPSAQSISNTSVRGLRTYSSSRRSTFLPVALQTSMHLRRFSIAALSTAVASGAWYAYQGDAKVQSLVSHVRGFASSAVTSAHAEDPSDPTRRALLVSNDQFYTTTLSEDQPLAKTTDDSDRRVLNMLTPEQATEKLRKNEESLLVNRGNGVIRYDFSQVPSNSPIEDDHAEMIVEVPSDVAVNTSGNPNSDWNFWAVFDGHSGWTTSAKLRTKLIGYVARELNETYKAAATDASVLVPSSEAVDAAIKKGFVLLDHHIVNESVDKVLKAQSRRVAAELLAPALSGSCALLSFYDSDSKNLKVAVAGDSRAVLGRRGPSGKWTATPLSEDQTGGTPSEIKRLREEHPGEPYVTRNGRILGQLEPSRSFGDATYKWTKDIQDKIKQQFFGRTPSPHLKTPPYVTAEPIITTTKIDPTQGDFVVMATDGLWEMLSNEEVVGLVGSWLEQQQSGNGGSKAWLQSWFGFEQKKLPVEAANDASTEGQRRPIRQQQYDISGAESRFVVEDKNAATHLIRNAMGGKDRDMVSALLTLPSPYSRRYRDDVTVEVIFFGQGPDSRTVAINKEATAEQEAAKAKL</sequence>
<reference evidence="3" key="1">
    <citation type="submission" date="2022-11" db="EMBL/GenBank/DDBJ databases">
        <authorList>
            <person name="Petersen C."/>
        </authorList>
    </citation>
    <scope>NUCLEOTIDE SEQUENCE</scope>
    <source>
        <strain evidence="3">IBT 30761</strain>
    </source>
</reference>
<feature type="region of interest" description="Disordered" evidence="1">
    <location>
        <begin position="336"/>
        <end position="356"/>
    </location>
</feature>
<dbReference type="InterPro" id="IPR036457">
    <property type="entry name" value="PPM-type-like_dom_sf"/>
</dbReference>
<protein>
    <recommendedName>
        <fullName evidence="2">PPM-type phosphatase domain-containing protein</fullName>
    </recommendedName>
</protein>
<dbReference type="EMBL" id="JAPQKI010000010">
    <property type="protein sequence ID" value="KAJ5085526.1"/>
    <property type="molecule type" value="Genomic_DNA"/>
</dbReference>
<evidence type="ECO:0000313" key="3">
    <source>
        <dbReference type="EMBL" id="KAJ5085526.1"/>
    </source>
</evidence>
<dbReference type="AlphaFoldDB" id="A0A9W9EPL7"/>
<dbReference type="Gene3D" id="3.60.40.10">
    <property type="entry name" value="PPM-type phosphatase domain"/>
    <property type="match status" value="1"/>
</dbReference>
<comment type="caution">
    <text evidence="3">The sequence shown here is derived from an EMBL/GenBank/DDBJ whole genome shotgun (WGS) entry which is preliminary data.</text>
</comment>
<evidence type="ECO:0000256" key="1">
    <source>
        <dbReference type="SAM" id="MobiDB-lite"/>
    </source>
</evidence>
<dbReference type="Pfam" id="PF00481">
    <property type="entry name" value="PP2C"/>
    <property type="match status" value="1"/>
</dbReference>
<dbReference type="SUPFAM" id="SSF81606">
    <property type="entry name" value="PP2C-like"/>
    <property type="match status" value="1"/>
</dbReference>
<dbReference type="OrthoDB" id="420076at2759"/>
<keyword evidence="4" id="KW-1185">Reference proteome</keyword>
<dbReference type="CDD" id="cd00143">
    <property type="entry name" value="PP2Cc"/>
    <property type="match status" value="1"/>
</dbReference>
<dbReference type="RefSeq" id="XP_056470204.1">
    <property type="nucleotide sequence ID" value="XM_056622788.1"/>
</dbReference>
<dbReference type="Proteomes" id="UP001149074">
    <property type="component" value="Unassembled WGS sequence"/>
</dbReference>
<dbReference type="InterPro" id="IPR001932">
    <property type="entry name" value="PPM-type_phosphatase-like_dom"/>
</dbReference>
<evidence type="ECO:0000313" key="4">
    <source>
        <dbReference type="Proteomes" id="UP001149074"/>
    </source>
</evidence>
<proteinExistence type="predicted"/>
<feature type="domain" description="PPM-type phosphatase" evidence="2">
    <location>
        <begin position="174"/>
        <end position="570"/>
    </location>
</feature>
<dbReference type="PANTHER" id="PTHR13832:SF792">
    <property type="entry name" value="GM14286P"/>
    <property type="match status" value="1"/>
</dbReference>